<keyword evidence="3" id="KW-0133">Cell shape</keyword>
<proteinExistence type="inferred from homology"/>
<dbReference type="InterPro" id="IPR055342">
    <property type="entry name" value="MreC_beta-barrel_core"/>
</dbReference>
<evidence type="ECO:0000259" key="6">
    <source>
        <dbReference type="Pfam" id="PF04085"/>
    </source>
</evidence>
<reference evidence="7 8" key="1">
    <citation type="submission" date="2008-06" db="EMBL/GenBank/DDBJ databases">
        <title>Complete sequence of Pelodictyon phaeoclathratiforme BU-1.</title>
        <authorList>
            <consortium name="US DOE Joint Genome Institute"/>
            <person name="Lucas S."/>
            <person name="Copeland A."/>
            <person name="Lapidus A."/>
            <person name="Glavina del Rio T."/>
            <person name="Dalin E."/>
            <person name="Tice H."/>
            <person name="Bruce D."/>
            <person name="Goodwin L."/>
            <person name="Pitluck S."/>
            <person name="Schmutz J."/>
            <person name="Larimer F."/>
            <person name="Land M."/>
            <person name="Hauser L."/>
            <person name="Kyrpides N."/>
            <person name="Mikhailova N."/>
            <person name="Liu Z."/>
            <person name="Li T."/>
            <person name="Zhao F."/>
            <person name="Overmann J."/>
            <person name="Bryant D.A."/>
            <person name="Richardson P."/>
        </authorList>
    </citation>
    <scope>NUCLEOTIDE SEQUENCE [LARGE SCALE GENOMIC DNA]</scope>
    <source>
        <strain evidence="8">DSM 5477 / BU-1</strain>
    </source>
</reference>
<evidence type="ECO:0000256" key="1">
    <source>
        <dbReference type="ARBA" id="ARBA00009369"/>
    </source>
</evidence>
<accession>B4SF07</accession>
<evidence type="ECO:0000313" key="7">
    <source>
        <dbReference type="EMBL" id="ACF43154.1"/>
    </source>
</evidence>
<dbReference type="eggNOG" id="COG1792">
    <property type="taxonomic scope" value="Bacteria"/>
</dbReference>
<dbReference type="KEGG" id="pph:Ppha_0866"/>
<dbReference type="GO" id="GO:0005886">
    <property type="term" value="C:plasma membrane"/>
    <property type="evidence" value="ECO:0007669"/>
    <property type="project" value="TreeGrafter"/>
</dbReference>
<dbReference type="Proteomes" id="UP000002724">
    <property type="component" value="Chromosome"/>
</dbReference>
<evidence type="ECO:0000256" key="5">
    <source>
        <dbReference type="SAM" id="Phobius"/>
    </source>
</evidence>
<dbReference type="GO" id="GO:0008360">
    <property type="term" value="P:regulation of cell shape"/>
    <property type="evidence" value="ECO:0007669"/>
    <property type="project" value="UniProtKB-KW"/>
</dbReference>
<dbReference type="OrthoDB" id="9811827at2"/>
<dbReference type="InterPro" id="IPR042177">
    <property type="entry name" value="Cell/Rod_1"/>
</dbReference>
<dbReference type="Pfam" id="PF04085">
    <property type="entry name" value="MreC"/>
    <property type="match status" value="1"/>
</dbReference>
<keyword evidence="8" id="KW-1185">Reference proteome</keyword>
<feature type="domain" description="Rod shape-determining protein MreC beta-barrel core" evidence="6">
    <location>
        <begin position="113"/>
        <end position="258"/>
    </location>
</feature>
<sequence>MRKFFTLLFKYNTWLLFAAYCSIAVIFIKLQQDDILAKIHTGSIEFGAAINEKLTGISSLFTLSSENDRLMQLNSDLLSRVLILETAAVDERNLRKIAADSSFNASGFLMARVVDRKFSDRDNMLVIDAGWRRGIKKDMTVLVPQGLVGRVISVSENYARVMPVIHPDFKVCVVADSSNNMGILSWSGGKEFIAQVEHIPISSTLKVHERIVTSDFSTFSIRGIPVGRVVRITPDNLFYRVDVRLAVDFASLTHVLVAPLKIEPEKSAITGNTPEKQEIP</sequence>
<evidence type="ECO:0000313" key="8">
    <source>
        <dbReference type="Proteomes" id="UP000002724"/>
    </source>
</evidence>
<dbReference type="AlphaFoldDB" id="B4SF07"/>
<dbReference type="NCBIfam" id="NF010532">
    <property type="entry name" value="PRK13922.9-3"/>
    <property type="match status" value="1"/>
</dbReference>
<dbReference type="STRING" id="324925.Ppha_0866"/>
<dbReference type="PANTHER" id="PTHR34138:SF1">
    <property type="entry name" value="CELL SHAPE-DETERMINING PROTEIN MREC"/>
    <property type="match status" value="1"/>
</dbReference>
<name>B4SF07_PELPB</name>
<dbReference type="Gene3D" id="2.40.10.350">
    <property type="entry name" value="Rod shape-determining protein MreC, domain 2"/>
    <property type="match status" value="1"/>
</dbReference>
<dbReference type="InterPro" id="IPR042175">
    <property type="entry name" value="Cell/Rod_MreC_2"/>
</dbReference>
<evidence type="ECO:0000256" key="3">
    <source>
        <dbReference type="ARBA" id="ARBA00022960"/>
    </source>
</evidence>
<evidence type="ECO:0000256" key="2">
    <source>
        <dbReference type="ARBA" id="ARBA00013855"/>
    </source>
</evidence>
<dbReference type="Gene3D" id="2.40.10.340">
    <property type="entry name" value="Rod shape-determining protein MreC, domain 1"/>
    <property type="match status" value="1"/>
</dbReference>
<organism evidence="7 8">
    <name type="scientific">Pelodictyon phaeoclathratiforme (strain DSM 5477 / BU-1)</name>
    <dbReference type="NCBI Taxonomy" id="324925"/>
    <lineage>
        <taxon>Bacteria</taxon>
        <taxon>Pseudomonadati</taxon>
        <taxon>Chlorobiota</taxon>
        <taxon>Chlorobiia</taxon>
        <taxon>Chlorobiales</taxon>
        <taxon>Chlorobiaceae</taxon>
        <taxon>Chlorobium/Pelodictyon group</taxon>
        <taxon>Pelodictyon</taxon>
    </lineage>
</organism>
<keyword evidence="5" id="KW-0812">Transmembrane</keyword>
<evidence type="ECO:0000256" key="4">
    <source>
        <dbReference type="ARBA" id="ARBA00032089"/>
    </source>
</evidence>
<dbReference type="HOGENOM" id="CLU_042663_5_1_10"/>
<comment type="similarity">
    <text evidence="1">Belongs to the MreC family.</text>
</comment>
<feature type="transmembrane region" description="Helical" evidence="5">
    <location>
        <begin position="12"/>
        <end position="30"/>
    </location>
</feature>
<protein>
    <recommendedName>
        <fullName evidence="2">Cell shape-determining protein MreC</fullName>
    </recommendedName>
    <alternativeName>
        <fullName evidence="4">Cell shape protein MreC</fullName>
    </alternativeName>
</protein>
<dbReference type="PANTHER" id="PTHR34138">
    <property type="entry name" value="CELL SHAPE-DETERMINING PROTEIN MREC"/>
    <property type="match status" value="1"/>
</dbReference>
<dbReference type="EMBL" id="CP001110">
    <property type="protein sequence ID" value="ACF43154.1"/>
    <property type="molecule type" value="Genomic_DNA"/>
</dbReference>
<gene>
    <name evidence="7" type="ordered locus">Ppha_0866</name>
</gene>
<dbReference type="RefSeq" id="WP_012507649.1">
    <property type="nucleotide sequence ID" value="NC_011060.1"/>
</dbReference>
<keyword evidence="5" id="KW-0472">Membrane</keyword>
<keyword evidence="5" id="KW-1133">Transmembrane helix</keyword>
<dbReference type="InterPro" id="IPR007221">
    <property type="entry name" value="MreC"/>
</dbReference>